<protein>
    <submittedName>
        <fullName evidence="2">Uncharacterized protein</fullName>
    </submittedName>
</protein>
<proteinExistence type="predicted"/>
<keyword evidence="3" id="KW-1185">Reference proteome</keyword>
<dbReference type="AlphaFoldDB" id="A0A5D2BUQ5"/>
<dbReference type="Proteomes" id="UP000323506">
    <property type="component" value="Chromosome D07"/>
</dbReference>
<reference evidence="2 3" key="1">
    <citation type="submission" date="2019-06" db="EMBL/GenBank/DDBJ databases">
        <title>WGS assembly of Gossypium darwinii.</title>
        <authorList>
            <person name="Chen Z.J."/>
            <person name="Sreedasyam A."/>
            <person name="Ando A."/>
            <person name="Song Q."/>
            <person name="De L."/>
            <person name="Hulse-Kemp A."/>
            <person name="Ding M."/>
            <person name="Ye W."/>
            <person name="Kirkbride R."/>
            <person name="Jenkins J."/>
            <person name="Plott C."/>
            <person name="Lovell J."/>
            <person name="Lin Y.-M."/>
            <person name="Vaughn R."/>
            <person name="Liu B."/>
            <person name="Li W."/>
            <person name="Simpson S."/>
            <person name="Scheffler B."/>
            <person name="Saski C."/>
            <person name="Grover C."/>
            <person name="Hu G."/>
            <person name="Conover J."/>
            <person name="Carlson J."/>
            <person name="Shu S."/>
            <person name="Boston L."/>
            <person name="Williams M."/>
            <person name="Peterson D."/>
            <person name="Mcgee K."/>
            <person name="Jones D."/>
            <person name="Wendel J."/>
            <person name="Stelly D."/>
            <person name="Grimwood J."/>
            <person name="Schmutz J."/>
        </authorList>
    </citation>
    <scope>NUCLEOTIDE SEQUENCE [LARGE SCALE GENOMIC DNA]</scope>
    <source>
        <strain evidence="2">1808015.09</strain>
    </source>
</reference>
<evidence type="ECO:0000313" key="2">
    <source>
        <dbReference type="EMBL" id="TYG60779.1"/>
    </source>
</evidence>
<name>A0A5D2BUQ5_GOSDA</name>
<organism evidence="2 3">
    <name type="scientific">Gossypium darwinii</name>
    <name type="common">Darwin's cotton</name>
    <name type="synonym">Gossypium barbadense var. darwinii</name>
    <dbReference type="NCBI Taxonomy" id="34276"/>
    <lineage>
        <taxon>Eukaryota</taxon>
        <taxon>Viridiplantae</taxon>
        <taxon>Streptophyta</taxon>
        <taxon>Embryophyta</taxon>
        <taxon>Tracheophyta</taxon>
        <taxon>Spermatophyta</taxon>
        <taxon>Magnoliopsida</taxon>
        <taxon>eudicotyledons</taxon>
        <taxon>Gunneridae</taxon>
        <taxon>Pentapetalae</taxon>
        <taxon>rosids</taxon>
        <taxon>malvids</taxon>
        <taxon>Malvales</taxon>
        <taxon>Malvaceae</taxon>
        <taxon>Malvoideae</taxon>
        <taxon>Gossypium</taxon>
    </lineage>
</organism>
<sequence length="120" mass="13242">MGLIEKRKTNLLLASMVIIFLLKISHWGTAFIVKSNTSYKCNSRLDECRTVETFNSELEWELDMVMNSNIVRMLQSGSATITGSTGNANEPSQKNCPEPSYGSSLPATGSNPNCKGIYCR</sequence>
<evidence type="ECO:0000313" key="3">
    <source>
        <dbReference type="Proteomes" id="UP000323506"/>
    </source>
</evidence>
<feature type="region of interest" description="Disordered" evidence="1">
    <location>
        <begin position="81"/>
        <end position="108"/>
    </location>
</feature>
<gene>
    <name evidence="2" type="ORF">ES288_D07G095100v1</name>
</gene>
<dbReference type="EMBL" id="CM017707">
    <property type="protein sequence ID" value="TYG60779.1"/>
    <property type="molecule type" value="Genomic_DNA"/>
</dbReference>
<accession>A0A5D2BUQ5</accession>
<feature type="non-terminal residue" evidence="2">
    <location>
        <position position="120"/>
    </location>
</feature>
<evidence type="ECO:0000256" key="1">
    <source>
        <dbReference type="SAM" id="MobiDB-lite"/>
    </source>
</evidence>